<dbReference type="RefSeq" id="WP_308470342.1">
    <property type="nucleotide sequence ID" value="NZ_BJOU01000001.1"/>
</dbReference>
<evidence type="ECO:0000313" key="1">
    <source>
        <dbReference type="EMBL" id="GED98041.1"/>
    </source>
</evidence>
<evidence type="ECO:0008006" key="3">
    <source>
        <dbReference type="Google" id="ProtNLM"/>
    </source>
</evidence>
<name>A0A7I9UYY7_9ACTN</name>
<accession>A0A7I9UYY7</accession>
<dbReference type="Proteomes" id="UP000444980">
    <property type="component" value="Unassembled WGS sequence"/>
</dbReference>
<sequence>MVRERLTTPQRLLADLDSRDRYRRRALIRGVLADVAGGACSVLEHAYLSGVERPHRLPRPRRQTPTGVGRRGLRDIEYEEWGLIIELDGRFGHDEARSRDADLERDLDAAVFAGKESLRLGWGQVVGRPCLTAAKVAAKLRRLGWSGQLARCPKCPKSRSGDTGRHQTSS</sequence>
<evidence type="ECO:0000313" key="2">
    <source>
        <dbReference type="Proteomes" id="UP000444980"/>
    </source>
</evidence>
<proteinExistence type="predicted"/>
<comment type="caution">
    <text evidence="1">The sequence shown here is derived from an EMBL/GenBank/DDBJ whole genome shotgun (WGS) entry which is preliminary data.</text>
</comment>
<dbReference type="EMBL" id="BJOU01000001">
    <property type="protein sequence ID" value="GED98041.1"/>
    <property type="molecule type" value="Genomic_DNA"/>
</dbReference>
<organism evidence="1 2">
    <name type="scientific">Gordonia crocea</name>
    <dbReference type="NCBI Taxonomy" id="589162"/>
    <lineage>
        <taxon>Bacteria</taxon>
        <taxon>Bacillati</taxon>
        <taxon>Actinomycetota</taxon>
        <taxon>Actinomycetes</taxon>
        <taxon>Mycobacteriales</taxon>
        <taxon>Gordoniaceae</taxon>
        <taxon>Gordonia</taxon>
    </lineage>
</organism>
<protein>
    <recommendedName>
        <fullName evidence="3">DUF559 domain-containing protein</fullName>
    </recommendedName>
</protein>
<dbReference type="AlphaFoldDB" id="A0A7I9UYY7"/>
<keyword evidence="2" id="KW-1185">Reference proteome</keyword>
<reference evidence="2" key="1">
    <citation type="submission" date="2019-06" db="EMBL/GenBank/DDBJ databases">
        <title>Gordonia isolated from sludge of a wastewater treatment plant.</title>
        <authorList>
            <person name="Tamura T."/>
            <person name="Aoyama K."/>
            <person name="Kang Y."/>
            <person name="Saito S."/>
            <person name="Akiyama N."/>
            <person name="Yazawa K."/>
            <person name="Gonoi T."/>
            <person name="Mikami Y."/>
        </authorList>
    </citation>
    <scope>NUCLEOTIDE SEQUENCE [LARGE SCALE GENOMIC DNA]</scope>
    <source>
        <strain evidence="2">NBRC 107697</strain>
    </source>
</reference>
<gene>
    <name evidence="1" type="ORF">nbrc107697_20800</name>
</gene>